<dbReference type="Pfam" id="PF24664">
    <property type="entry name" value="Monjiviricetes_fusion"/>
    <property type="match status" value="1"/>
</dbReference>
<organism evidence="4 5">
    <name type="scientific">Meloidogyne enterolobii</name>
    <name type="common">Root-knot nematode worm</name>
    <name type="synonym">Meloidogyne mayaguensis</name>
    <dbReference type="NCBI Taxonomy" id="390850"/>
    <lineage>
        <taxon>Eukaryota</taxon>
        <taxon>Metazoa</taxon>
        <taxon>Ecdysozoa</taxon>
        <taxon>Nematoda</taxon>
        <taxon>Chromadorea</taxon>
        <taxon>Rhabditida</taxon>
        <taxon>Tylenchina</taxon>
        <taxon>Tylenchomorpha</taxon>
        <taxon>Tylenchoidea</taxon>
        <taxon>Meloidogynidae</taxon>
        <taxon>Meloidogyninae</taxon>
        <taxon>Meloidogyne</taxon>
    </lineage>
</organism>
<dbReference type="Gene3D" id="3.30.420.10">
    <property type="entry name" value="Ribonuclease H-like superfamily/Ribonuclease H"/>
    <property type="match status" value="1"/>
</dbReference>
<dbReference type="InterPro" id="IPR036397">
    <property type="entry name" value="RNaseH_sf"/>
</dbReference>
<dbReference type="GO" id="GO:0015074">
    <property type="term" value="P:DNA integration"/>
    <property type="evidence" value="ECO:0007669"/>
    <property type="project" value="InterPro"/>
</dbReference>
<protein>
    <recommendedName>
        <fullName evidence="3">Integrase catalytic domain-containing protein</fullName>
    </recommendedName>
</protein>
<dbReference type="PROSITE" id="PS50994">
    <property type="entry name" value="INTEGRASE"/>
    <property type="match status" value="1"/>
</dbReference>
<evidence type="ECO:0000256" key="1">
    <source>
        <dbReference type="SAM" id="MobiDB-lite"/>
    </source>
</evidence>
<feature type="region of interest" description="Disordered" evidence="1">
    <location>
        <begin position="365"/>
        <end position="392"/>
    </location>
</feature>
<feature type="transmembrane region" description="Helical" evidence="2">
    <location>
        <begin position="1495"/>
        <end position="1516"/>
    </location>
</feature>
<accession>A0A6V7X1L5</accession>
<name>A0A6V7X1L5_MELEN</name>
<dbReference type="GO" id="GO:0003676">
    <property type="term" value="F:nucleic acid binding"/>
    <property type="evidence" value="ECO:0007669"/>
    <property type="project" value="InterPro"/>
</dbReference>
<dbReference type="InterPro" id="IPR040676">
    <property type="entry name" value="DUF5641"/>
</dbReference>
<dbReference type="InterPro" id="IPR001584">
    <property type="entry name" value="Integrase_cat-core"/>
</dbReference>
<keyword evidence="2" id="KW-0472">Membrane</keyword>
<reference evidence="4 5" key="1">
    <citation type="submission" date="2020-08" db="EMBL/GenBank/DDBJ databases">
        <authorList>
            <person name="Koutsovoulos G."/>
            <person name="Danchin GJ E."/>
        </authorList>
    </citation>
    <scope>NUCLEOTIDE SEQUENCE [LARGE SCALE GENOMIC DNA]</scope>
</reference>
<feature type="transmembrane region" description="Helical" evidence="2">
    <location>
        <begin position="906"/>
        <end position="927"/>
    </location>
</feature>
<comment type="caution">
    <text evidence="4">The sequence shown here is derived from an EMBL/GenBank/DDBJ whole genome shotgun (WGS) entry which is preliminary data.</text>
</comment>
<dbReference type="SUPFAM" id="SSF53098">
    <property type="entry name" value="Ribonuclease H-like"/>
    <property type="match status" value="1"/>
</dbReference>
<dbReference type="PANTHER" id="PTHR47331">
    <property type="entry name" value="PHD-TYPE DOMAIN-CONTAINING PROTEIN"/>
    <property type="match status" value="1"/>
</dbReference>
<keyword evidence="2" id="KW-1133">Transmembrane helix</keyword>
<feature type="compositionally biased region" description="Basic and acidic residues" evidence="1">
    <location>
        <begin position="365"/>
        <end position="377"/>
    </location>
</feature>
<feature type="transmembrane region" description="Helical" evidence="2">
    <location>
        <begin position="560"/>
        <end position="577"/>
    </location>
</feature>
<proteinExistence type="predicted"/>
<feature type="domain" description="Integrase catalytic" evidence="3">
    <location>
        <begin position="1"/>
        <end position="143"/>
    </location>
</feature>
<evidence type="ECO:0000313" key="5">
    <source>
        <dbReference type="Proteomes" id="UP000580250"/>
    </source>
</evidence>
<keyword evidence="2" id="KW-0812">Transmembrane</keyword>
<dbReference type="EMBL" id="CAJEWN010001003">
    <property type="protein sequence ID" value="CAD2193095.1"/>
    <property type="molecule type" value="Genomic_DNA"/>
</dbReference>
<dbReference type="Proteomes" id="UP000580250">
    <property type="component" value="Unassembled WGS sequence"/>
</dbReference>
<gene>
    <name evidence="4" type="ORF">MENT_LOCUS46025</name>
</gene>
<dbReference type="InterPro" id="IPR012337">
    <property type="entry name" value="RNaseH-like_sf"/>
</dbReference>
<evidence type="ECO:0000259" key="3">
    <source>
        <dbReference type="PROSITE" id="PS50994"/>
    </source>
</evidence>
<dbReference type="OrthoDB" id="6433784at2759"/>
<sequence>MSYSLSGNSFLQAYRKFIARRGIPDIIFSDNATNFQFGAKIVKKLSKETWCSQEVQDWVAHKGTQWRFTTPHNPREGGIWERMIRVVKNSMRRSIGRQLLDHAELETLFIELEAMVNSRPLTYQSEEEPVRSLRPIDFLVQSSPEINFANLGEDSDYEEELNREQGLKQIRVVNNKLNKMWEIWKSQYLLSLRERRENRGKGSGKEPVVGSVVIVEDNLPRPLWSLGRIIELRKGRDGLVRTVKLKINGKIFNRSINQIYNLEILDPPPLGKQPQMLDKNIEKEVSSSEDEDVGPFPAYARPRKATTEPISVNVVLSATNESSVLEEESKDEDKEETISLISLLDDDEIEILEVNLAQEIPKEVENKEAKKSEDEKINNNNNNNNNEVARRTYPWRKSTPFNWLNKYKIPRRPMERKGKGTRIFLQNGVNMYFKAMGEANASNEARMKMVARSNAELKRQKFRKIEERALRRYQGRYELNKHERCPRQHQLDWVDRAVRQERREYNMSVKEMWGAPDVEMENNVWSYDIFTRCEGKGHEGCQPFTTASRTAHSRPLPIQVIYPIMTTLAHLLIFNWFSRQKFGSKEVWVAVTNQLFAPNESAMFKMLKFWQHIKEAPTKSFRMKFLVDIIALKGHHCKVFRSLYNNHWSGSIKLKLPPDTPIPALNEWLKFITEMLSKVLTRKKFLGIQGTGQLYLIDAPIIVAADMSIQSIEGWGRKEDCRLVYFDGERDLHKIIYFGIKARDLFVVIHPDEEIMSSLTNSLQFWRCNGTPIRITLVHREDKVDVERRKYDEQFRNLAESFNTGYLSFNGSTANLREVRAKFLRDPDQPSTSVASSNNIVSFQVPLQQQPQQPQLLNQQVERPSLEQRLRELINRISQPAIPQPAPKPTANRTTKNMSGSLIKNVGAMLMIFVLLMCFIGFGSALVTKTQVSTPAGRRVRYRVSASPYLTRKFQESHSEQDRVRRKDTGHEISGEPVYWCAKQSRALWRFPNKDNATFCRKGFYKWKPFSFETFSQVVQPQVIDAYICSAKYTREVYYSNLLGDKFVELEQRLLVVSKEECLKMVENKICPHNKKEMIKKDGLWKTEEILKVDFPGRFASLFGGAKESSAINCHLQPTTIHYDPQSLKLFSPLYEVEKCHYVTDFCALPDNSSIIWDSQCETKNCKSCNYDYLGRWDGDYSRSGDTRVIWVSSSKEVALSFTSTAERDVACNGRTIRKSEQGFAIEESAFIRLFTDRGKRSVDEEQLAAELTATEFALKAFYDKLIEEKCQQQTIRHDNPTYHVRQAFHKKNLVATWLNDDTAEVFSCVPLDVKNLKFRPVPSCYKYIPVEVTLLNRTQLGFLDPELRILSESSIRADCERYRLRYFEVDPDHWIRINTETGVWEKVDQSKIHVFYDNATAPDMSVSPIVFHEWILRNRTEEPVFVHVNELTQYETWKATAKSEESDRAIAIGALPGGLRQVATDWLWSKWYFIVEWWKTLSCLYATFLFLREVGIPLLTVYLIFPVWSSILVILGRGSRTAPQRGERSRRSTRSQDAVELASIAPRRQRTNYFPRRGSNETIRTQESTRLGRLISPIVGRH</sequence>
<dbReference type="Pfam" id="PF18701">
    <property type="entry name" value="DUF5641"/>
    <property type="match status" value="1"/>
</dbReference>
<evidence type="ECO:0000256" key="2">
    <source>
        <dbReference type="SAM" id="Phobius"/>
    </source>
</evidence>
<evidence type="ECO:0000313" key="4">
    <source>
        <dbReference type="EMBL" id="CAD2193095.1"/>
    </source>
</evidence>